<dbReference type="Gene3D" id="3.90.180.10">
    <property type="entry name" value="Medium-chain alcohol dehydrogenases, catalytic domain"/>
    <property type="match status" value="1"/>
</dbReference>
<feature type="domain" description="Enoyl reductase (ER)" evidence="3">
    <location>
        <begin position="10"/>
        <end position="311"/>
    </location>
</feature>
<proteinExistence type="predicted"/>
<keyword evidence="1" id="KW-0521">NADP</keyword>
<dbReference type="InterPro" id="IPR013149">
    <property type="entry name" value="ADH-like_C"/>
</dbReference>
<dbReference type="RefSeq" id="WP_017262528.1">
    <property type="nucleotide sequence ID" value="NZ_AUAW01000004.1"/>
</dbReference>
<evidence type="ECO:0000256" key="2">
    <source>
        <dbReference type="ARBA" id="ARBA00023002"/>
    </source>
</evidence>
<dbReference type="Pfam" id="PF00107">
    <property type="entry name" value="ADH_zinc_N"/>
    <property type="match status" value="1"/>
</dbReference>
<dbReference type="InterPro" id="IPR020843">
    <property type="entry name" value="ER"/>
</dbReference>
<evidence type="ECO:0000256" key="1">
    <source>
        <dbReference type="ARBA" id="ARBA00022857"/>
    </source>
</evidence>
<organism evidence="4 5">
    <name type="scientific">Furfurilactobacillus rossiae DSM 15814</name>
    <dbReference type="NCBI Taxonomy" id="1114972"/>
    <lineage>
        <taxon>Bacteria</taxon>
        <taxon>Bacillati</taxon>
        <taxon>Bacillota</taxon>
        <taxon>Bacilli</taxon>
        <taxon>Lactobacillales</taxon>
        <taxon>Lactobacillaceae</taxon>
        <taxon>Furfurilactobacillus</taxon>
    </lineage>
</organism>
<dbReference type="SMART" id="SM00829">
    <property type="entry name" value="PKS_ER"/>
    <property type="match status" value="1"/>
</dbReference>
<dbReference type="SUPFAM" id="SSF50129">
    <property type="entry name" value="GroES-like"/>
    <property type="match status" value="1"/>
</dbReference>
<sequence length="318" mass="34493">MRAVVIEEPGHADVLKIVDRAMPVADAEHSVLKIHAFGVHRYEVLTREGGSPSVKFPRVIGVEAVGEVADTKPGSGLTVGQKVITLNGGFGREIDGSEQEYALVPNKQLYTVDFDGSWVDLAQYPETFVTAFGAIKSLHLSAGDTMLVRGGTTAVGLAMIKLAKAMDLNVAATTRKPERLADVTENGADEAVLDKDGELQTDKQFDGIVDLVGTVTMRDSVKHVKSQGICCVIGLLAGEWEMKDFSPFEMVDKYLTAYDSNDFDQAMIDELFGLIRKHHISIPISKVFTLDDIAAAQDYVMANSKMGEVIVTTDELTK</sequence>
<gene>
    <name evidence="4" type="ORF">FD35_GL001234</name>
</gene>
<dbReference type="InterPro" id="IPR036291">
    <property type="entry name" value="NAD(P)-bd_dom_sf"/>
</dbReference>
<dbReference type="EMBL" id="AZFF01000002">
    <property type="protein sequence ID" value="KRL56938.1"/>
    <property type="molecule type" value="Genomic_DNA"/>
</dbReference>
<evidence type="ECO:0000313" key="4">
    <source>
        <dbReference type="EMBL" id="KRL56938.1"/>
    </source>
</evidence>
<dbReference type="OrthoDB" id="9792162at2"/>
<dbReference type="InterPro" id="IPR011032">
    <property type="entry name" value="GroES-like_sf"/>
</dbReference>
<evidence type="ECO:0000313" key="5">
    <source>
        <dbReference type="Proteomes" id="UP000051999"/>
    </source>
</evidence>
<dbReference type="PATRIC" id="fig|1114972.6.peg.1250"/>
<dbReference type="STRING" id="1114972.FD35_GL001234"/>
<dbReference type="PANTHER" id="PTHR48106">
    <property type="entry name" value="QUINONE OXIDOREDUCTASE PIG3-RELATED"/>
    <property type="match status" value="1"/>
</dbReference>
<dbReference type="eggNOG" id="COG0604">
    <property type="taxonomic scope" value="Bacteria"/>
</dbReference>
<dbReference type="AlphaFoldDB" id="A0A0R1RRY4"/>
<dbReference type="InterPro" id="IPR013154">
    <property type="entry name" value="ADH-like_N"/>
</dbReference>
<protein>
    <submittedName>
        <fullName evidence="4">NADPH quinone reductase related Zn-dependent oxidoreductase</fullName>
    </submittedName>
</protein>
<evidence type="ECO:0000259" key="3">
    <source>
        <dbReference type="SMART" id="SM00829"/>
    </source>
</evidence>
<dbReference type="GO" id="GO:0016651">
    <property type="term" value="F:oxidoreductase activity, acting on NAD(P)H"/>
    <property type="evidence" value="ECO:0007669"/>
    <property type="project" value="TreeGrafter"/>
</dbReference>
<keyword evidence="5" id="KW-1185">Reference proteome</keyword>
<reference evidence="4 5" key="1">
    <citation type="journal article" date="2015" name="Genome Announc.">
        <title>Expanding the biotechnology potential of lactobacilli through comparative genomics of 213 strains and associated genera.</title>
        <authorList>
            <person name="Sun Z."/>
            <person name="Harris H.M."/>
            <person name="McCann A."/>
            <person name="Guo C."/>
            <person name="Argimon S."/>
            <person name="Zhang W."/>
            <person name="Yang X."/>
            <person name="Jeffery I.B."/>
            <person name="Cooney J.C."/>
            <person name="Kagawa T.F."/>
            <person name="Liu W."/>
            <person name="Song Y."/>
            <person name="Salvetti E."/>
            <person name="Wrobel A."/>
            <person name="Rasinkangas P."/>
            <person name="Parkhill J."/>
            <person name="Rea M.C."/>
            <person name="O'Sullivan O."/>
            <person name="Ritari J."/>
            <person name="Douillard F.P."/>
            <person name="Paul Ross R."/>
            <person name="Yang R."/>
            <person name="Briner A.E."/>
            <person name="Felis G.E."/>
            <person name="de Vos W.M."/>
            <person name="Barrangou R."/>
            <person name="Klaenhammer T.R."/>
            <person name="Caufield P.W."/>
            <person name="Cui Y."/>
            <person name="Zhang H."/>
            <person name="O'Toole P.W."/>
        </authorList>
    </citation>
    <scope>NUCLEOTIDE SEQUENCE [LARGE SCALE GENOMIC DNA]</scope>
    <source>
        <strain evidence="4 5">DSM 15814</strain>
    </source>
</reference>
<name>A0A0R1RRY4_9LACO</name>
<keyword evidence="2" id="KW-0560">Oxidoreductase</keyword>
<comment type="caution">
    <text evidence="4">The sequence shown here is derived from an EMBL/GenBank/DDBJ whole genome shotgun (WGS) entry which is preliminary data.</text>
</comment>
<dbReference type="PANTHER" id="PTHR48106:SF18">
    <property type="entry name" value="QUINONE OXIDOREDUCTASE PIG3"/>
    <property type="match status" value="1"/>
</dbReference>
<dbReference type="GO" id="GO:0070402">
    <property type="term" value="F:NADPH binding"/>
    <property type="evidence" value="ECO:0007669"/>
    <property type="project" value="TreeGrafter"/>
</dbReference>
<dbReference type="Pfam" id="PF08240">
    <property type="entry name" value="ADH_N"/>
    <property type="match status" value="1"/>
</dbReference>
<dbReference type="SUPFAM" id="SSF51735">
    <property type="entry name" value="NAD(P)-binding Rossmann-fold domains"/>
    <property type="match status" value="1"/>
</dbReference>
<accession>A0A0R1RRY4</accession>
<dbReference type="Proteomes" id="UP000051999">
    <property type="component" value="Unassembled WGS sequence"/>
</dbReference>